<dbReference type="SUPFAM" id="SSF143880">
    <property type="entry name" value="NE0471 N-terminal domain-like"/>
    <property type="match status" value="1"/>
</dbReference>
<dbReference type="EMBL" id="QJPH01000249">
    <property type="protein sequence ID" value="PZN81872.1"/>
    <property type="molecule type" value="Genomic_DNA"/>
</dbReference>
<organism evidence="1 2">
    <name type="scientific">Candidatus Methylumidiphilus alinenensis</name>
    <dbReference type="NCBI Taxonomy" id="2202197"/>
    <lineage>
        <taxon>Bacteria</taxon>
        <taxon>Pseudomonadati</taxon>
        <taxon>Pseudomonadota</taxon>
        <taxon>Gammaproteobacteria</taxon>
        <taxon>Methylococcales</taxon>
        <taxon>Candidatus Methylumidiphilus</taxon>
    </lineage>
</organism>
<dbReference type="Proteomes" id="UP000249396">
    <property type="component" value="Unassembled WGS sequence"/>
</dbReference>
<dbReference type="Gene3D" id="3.30.2020.10">
    <property type="entry name" value="NE0471-like N-terminal domain"/>
    <property type="match status" value="1"/>
</dbReference>
<dbReference type="InterPro" id="IPR036782">
    <property type="entry name" value="NE0471-like_N"/>
</dbReference>
<sequence length="84" mass="9525">MYSDVIEAKVTGNLEFAVTFADGLAGRVRLFPSHLYGVFEPLKDMDFFKRLEVRDGFVSWPGEIDLAPDAMYLAIKQHGEWVLS</sequence>
<accession>A0A2W4RDD9</accession>
<dbReference type="InterPro" id="IPR018841">
    <property type="entry name" value="DUF2442"/>
</dbReference>
<reference evidence="1 2" key="1">
    <citation type="journal article" date="2018" name="Aquat. Microb. Ecol.">
        <title>Gammaproteobacterial methanotrophs dominate.</title>
        <authorList>
            <person name="Rissanen A.J."/>
            <person name="Saarenheimo J."/>
            <person name="Tiirola M."/>
            <person name="Peura S."/>
            <person name="Aalto S.L."/>
            <person name="Karvinen A."/>
            <person name="Nykanen H."/>
        </authorList>
    </citation>
    <scope>NUCLEOTIDE SEQUENCE [LARGE SCALE GENOMIC DNA]</scope>
    <source>
        <strain evidence="1">AMbin10</strain>
    </source>
</reference>
<evidence type="ECO:0000313" key="2">
    <source>
        <dbReference type="Proteomes" id="UP000249396"/>
    </source>
</evidence>
<gene>
    <name evidence="1" type="ORF">DM484_07425</name>
</gene>
<dbReference type="AlphaFoldDB" id="A0A2W4RDD9"/>
<proteinExistence type="predicted"/>
<dbReference type="Pfam" id="PF10387">
    <property type="entry name" value="DUF2442"/>
    <property type="match status" value="1"/>
</dbReference>
<evidence type="ECO:0000313" key="1">
    <source>
        <dbReference type="EMBL" id="PZN81872.1"/>
    </source>
</evidence>
<protein>
    <submittedName>
        <fullName evidence="1">DUF2442 domain-containing protein</fullName>
    </submittedName>
</protein>
<comment type="caution">
    <text evidence="1">The sequence shown here is derived from an EMBL/GenBank/DDBJ whole genome shotgun (WGS) entry which is preliminary data.</text>
</comment>
<name>A0A2W4RDD9_9GAMM</name>